<accession>A0A1M7ZUP6</accession>
<dbReference type="InterPro" id="IPR047690">
    <property type="entry name" value="IPExxxVDY_fam"/>
</dbReference>
<dbReference type="EMBL" id="FRYK01000001">
    <property type="protein sequence ID" value="SHO72604.1"/>
    <property type="molecule type" value="Genomic_DNA"/>
</dbReference>
<evidence type="ECO:0008006" key="3">
    <source>
        <dbReference type="Google" id="ProtNLM"/>
    </source>
</evidence>
<dbReference type="Proteomes" id="UP000184611">
    <property type="component" value="Unassembled WGS sequence"/>
</dbReference>
<dbReference type="NCBIfam" id="NF033205">
    <property type="entry name" value="IPExxxVDY"/>
    <property type="match status" value="1"/>
</dbReference>
<organism evidence="1 2">
    <name type="scientific">Flavobacterium cucumis</name>
    <dbReference type="NCBI Taxonomy" id="416016"/>
    <lineage>
        <taxon>Bacteria</taxon>
        <taxon>Pseudomonadati</taxon>
        <taxon>Bacteroidota</taxon>
        <taxon>Flavobacteriia</taxon>
        <taxon>Flavobacteriales</taxon>
        <taxon>Flavobacteriaceae</taxon>
        <taxon>Flavobacterium</taxon>
    </lineage>
</organism>
<dbReference type="STRING" id="416016.SAMN05443547_0938"/>
<dbReference type="AlphaFoldDB" id="A0A1M7ZUP6"/>
<proteinExistence type="predicted"/>
<dbReference type="RefSeq" id="WP_073581863.1">
    <property type="nucleotide sequence ID" value="NZ_CBCSEA010000002.1"/>
</dbReference>
<gene>
    <name evidence="1" type="ORF">SAMN05443547_0938</name>
</gene>
<reference evidence="2" key="1">
    <citation type="submission" date="2016-12" db="EMBL/GenBank/DDBJ databases">
        <authorList>
            <person name="Varghese N."/>
            <person name="Submissions S."/>
        </authorList>
    </citation>
    <scope>NUCLEOTIDE SEQUENCE [LARGE SCALE GENOMIC DNA]</scope>
    <source>
        <strain evidence="2">DSM 18830</strain>
    </source>
</reference>
<evidence type="ECO:0000313" key="1">
    <source>
        <dbReference type="EMBL" id="SHO72604.1"/>
    </source>
</evidence>
<dbReference type="OrthoDB" id="676614at2"/>
<keyword evidence="2" id="KW-1185">Reference proteome</keyword>
<sequence>MAIHKIQINDFISDDYELIAIHSSLEDFKLAYRLNKELGLQLQKNNNHIEIAIPEGKSAFENFTFDDKKNDIIWTLIENKTTIIDSNNQRSSLFEEVDITVFLLPEYKKADYLIKIENIDYGFDTDIIIDKIIKIKKITTAYSVDTTNLKSRNNLIF</sequence>
<evidence type="ECO:0000313" key="2">
    <source>
        <dbReference type="Proteomes" id="UP000184611"/>
    </source>
</evidence>
<name>A0A1M7ZUP6_9FLAO</name>
<protein>
    <recommendedName>
        <fullName evidence="3">IPExxxVDY family protein</fullName>
    </recommendedName>
</protein>